<dbReference type="InterPro" id="IPR000524">
    <property type="entry name" value="Tscrpt_reg_HTH_GntR"/>
</dbReference>
<dbReference type="SUPFAM" id="SSF64288">
    <property type="entry name" value="Chorismate lyase-like"/>
    <property type="match status" value="1"/>
</dbReference>
<keyword evidence="2" id="KW-0238">DNA-binding</keyword>
<keyword evidence="1" id="KW-0805">Transcription regulation</keyword>
<dbReference type="Pfam" id="PF07702">
    <property type="entry name" value="UTRA"/>
    <property type="match status" value="1"/>
</dbReference>
<protein>
    <submittedName>
        <fullName evidence="6">Transcriptional regulator</fullName>
    </submittedName>
</protein>
<dbReference type="AlphaFoldDB" id="Q2NTW1"/>
<dbReference type="Proteomes" id="UP000001932">
    <property type="component" value="Chromosome"/>
</dbReference>
<evidence type="ECO:0000313" key="6">
    <source>
        <dbReference type="EMBL" id="BAE74414.1"/>
    </source>
</evidence>
<organism evidence="6 7">
    <name type="scientific">Sodalis glossinidius (strain morsitans)</name>
    <dbReference type="NCBI Taxonomy" id="343509"/>
    <lineage>
        <taxon>Bacteria</taxon>
        <taxon>Pseudomonadati</taxon>
        <taxon>Pseudomonadota</taxon>
        <taxon>Gammaproteobacteria</taxon>
        <taxon>Enterobacterales</taxon>
        <taxon>Bruguierivoracaceae</taxon>
        <taxon>Sodalis</taxon>
    </lineage>
</organism>
<dbReference type="CDD" id="cd07377">
    <property type="entry name" value="WHTH_GntR"/>
    <property type="match status" value="1"/>
</dbReference>
<dbReference type="GO" id="GO:0003677">
    <property type="term" value="F:DNA binding"/>
    <property type="evidence" value="ECO:0007669"/>
    <property type="project" value="UniProtKB-KW"/>
</dbReference>
<evidence type="ECO:0000259" key="4">
    <source>
        <dbReference type="PROSITE" id="PS50949"/>
    </source>
</evidence>
<evidence type="ECO:0000313" key="7">
    <source>
        <dbReference type="Proteomes" id="UP000001932"/>
    </source>
</evidence>
<dbReference type="Pfam" id="PF00392">
    <property type="entry name" value="GntR"/>
    <property type="match status" value="1"/>
</dbReference>
<dbReference type="InterPro" id="IPR001034">
    <property type="entry name" value="DeoR_HTH"/>
</dbReference>
<dbReference type="eggNOG" id="COG2188">
    <property type="taxonomic scope" value="Bacteria"/>
</dbReference>
<dbReference type="GO" id="GO:0003700">
    <property type="term" value="F:DNA-binding transcription factor activity"/>
    <property type="evidence" value="ECO:0007669"/>
    <property type="project" value="InterPro"/>
</dbReference>
<dbReference type="Gene3D" id="1.10.10.10">
    <property type="entry name" value="Winged helix-like DNA-binding domain superfamily/Winged helix DNA-binding domain"/>
    <property type="match status" value="1"/>
</dbReference>
<dbReference type="PANTHER" id="PTHR44846">
    <property type="entry name" value="MANNOSYL-D-GLYCERATE TRANSPORT/METABOLISM SYSTEM REPRESSOR MNGR-RELATED"/>
    <property type="match status" value="1"/>
</dbReference>
<dbReference type="BioCyc" id="SGLO343509:SGP1_RS09765-MONOMER"/>
<dbReference type="InterPro" id="IPR011663">
    <property type="entry name" value="UTRA"/>
</dbReference>
<dbReference type="FunFam" id="1.10.10.10:FF:000079">
    <property type="entry name" value="GntR family transcriptional regulator"/>
    <property type="match status" value="1"/>
</dbReference>
<evidence type="ECO:0000259" key="5">
    <source>
        <dbReference type="PROSITE" id="PS51000"/>
    </source>
</evidence>
<dbReference type="Gene3D" id="3.40.1410.10">
    <property type="entry name" value="Chorismate lyase-like"/>
    <property type="match status" value="1"/>
</dbReference>
<proteinExistence type="predicted"/>
<accession>Q2NTW1</accession>
<dbReference type="PANTHER" id="PTHR44846:SF16">
    <property type="entry name" value="TRANSCRIPTIONAL REGULATOR PHNF-RELATED"/>
    <property type="match status" value="1"/>
</dbReference>
<dbReference type="KEGG" id="sgl:SG1139"/>
<sequence length="250" mass="28045">MTNDQPMYEQIKMSIDRRIEAEEWPSDFQIPSEDQLAEEFGVSSLTVRRALRELQAEGVLIRIQGRGTFVVGPRMQCAVFTLSNISEDIAQSGGVHSCQVLAHLTLPPDSPLRSMLPLPAGQDIYHSRLLHIEDGTPIQLEDRFVNAAEAPGYMAQDFTTQPSHSFLVRNTTVTTVDNMIRAVRANEEAQSLLHIDAGQPCLLLDRATWRDGVPVTRSRFLYPGDLYSLRSSHEARPSRITSSLFNVKNR</sequence>
<reference evidence="6 7" key="1">
    <citation type="journal article" date="2006" name="Genome Res.">
        <title>Massive genome erosion and functional adaptations provide insights into the symbiotic lifestyle of Sodalis glossinidius in the tsetse host.</title>
        <authorList>
            <person name="Toh H."/>
            <person name="Weiss B.L."/>
            <person name="Perkin S.A.H."/>
            <person name="Yamashita A."/>
            <person name="Oshima K."/>
            <person name="Hattori M."/>
            <person name="Aksoy S."/>
        </authorList>
    </citation>
    <scope>NUCLEOTIDE SEQUENCE [LARGE SCALE GENOMIC DNA]</scope>
    <source>
        <strain evidence="7">morsitans</strain>
    </source>
</reference>
<dbReference type="EMBL" id="AP008232">
    <property type="protein sequence ID" value="BAE74414.1"/>
    <property type="molecule type" value="Genomic_DNA"/>
</dbReference>
<dbReference type="SMART" id="SM00345">
    <property type="entry name" value="HTH_GNTR"/>
    <property type="match status" value="1"/>
</dbReference>
<keyword evidence="3" id="KW-0804">Transcription</keyword>
<gene>
    <name evidence="6" type="ordered locus">SG1139</name>
</gene>
<name>Q2NTW1_SODGM</name>
<keyword evidence="7" id="KW-1185">Reference proteome</keyword>
<dbReference type="SMART" id="SM00866">
    <property type="entry name" value="UTRA"/>
    <property type="match status" value="1"/>
</dbReference>
<feature type="domain" description="HTH gntR-type" evidence="4">
    <location>
        <begin position="5"/>
        <end position="73"/>
    </location>
</feature>
<dbReference type="InterPro" id="IPR050679">
    <property type="entry name" value="Bact_HTH_transcr_reg"/>
</dbReference>
<dbReference type="PROSITE" id="PS50949">
    <property type="entry name" value="HTH_GNTR"/>
    <property type="match status" value="1"/>
</dbReference>
<feature type="domain" description="HTH deoR-type" evidence="5">
    <location>
        <begin position="14"/>
        <end position="69"/>
    </location>
</feature>
<dbReference type="PRINTS" id="PR00035">
    <property type="entry name" value="HTHGNTR"/>
</dbReference>
<dbReference type="InterPro" id="IPR036388">
    <property type="entry name" value="WH-like_DNA-bd_sf"/>
</dbReference>
<evidence type="ECO:0000256" key="1">
    <source>
        <dbReference type="ARBA" id="ARBA00023015"/>
    </source>
</evidence>
<evidence type="ECO:0000256" key="3">
    <source>
        <dbReference type="ARBA" id="ARBA00023163"/>
    </source>
</evidence>
<evidence type="ECO:0000256" key="2">
    <source>
        <dbReference type="ARBA" id="ARBA00023125"/>
    </source>
</evidence>
<dbReference type="PROSITE" id="PS51000">
    <property type="entry name" value="HTH_DEOR_2"/>
    <property type="match status" value="1"/>
</dbReference>
<dbReference type="InterPro" id="IPR028978">
    <property type="entry name" value="Chorismate_lyase_/UTRA_dom_sf"/>
</dbReference>
<dbReference type="HOGENOM" id="CLU_063236_0_0_6"/>
<dbReference type="STRING" id="343509.SG1139"/>
<dbReference type="SUPFAM" id="SSF46785">
    <property type="entry name" value="Winged helix' DNA-binding domain"/>
    <property type="match status" value="1"/>
</dbReference>
<dbReference type="InterPro" id="IPR036390">
    <property type="entry name" value="WH_DNA-bd_sf"/>
</dbReference>